<comment type="caution">
    <text evidence="3">The sequence shown here is derived from an EMBL/GenBank/DDBJ whole genome shotgun (WGS) entry which is preliminary data.</text>
</comment>
<protein>
    <submittedName>
        <fullName evidence="3">Uncharacterized protein</fullName>
    </submittedName>
</protein>
<comment type="similarity">
    <text evidence="1">Belongs to the eukaryotic initiation factor 4E family.</text>
</comment>
<dbReference type="Proteomes" id="UP000790833">
    <property type="component" value="Unassembled WGS sequence"/>
</dbReference>
<feature type="region of interest" description="Disordered" evidence="2">
    <location>
        <begin position="319"/>
        <end position="353"/>
    </location>
</feature>
<feature type="region of interest" description="Disordered" evidence="2">
    <location>
        <begin position="119"/>
        <end position="139"/>
    </location>
</feature>
<evidence type="ECO:0000256" key="1">
    <source>
        <dbReference type="RuleBase" id="RU004374"/>
    </source>
</evidence>
<dbReference type="Pfam" id="PF01652">
    <property type="entry name" value="IF4E"/>
    <property type="match status" value="1"/>
</dbReference>
<name>A0A9P8AK17_9ASCO</name>
<reference evidence="3" key="1">
    <citation type="submission" date="2021-03" db="EMBL/GenBank/DDBJ databases">
        <authorList>
            <person name="Palmer J.M."/>
        </authorList>
    </citation>
    <scope>NUCLEOTIDE SEQUENCE</scope>
    <source>
        <strain evidence="3">ARV_011</strain>
    </source>
</reference>
<evidence type="ECO:0000313" key="4">
    <source>
        <dbReference type="Proteomes" id="UP000790833"/>
    </source>
</evidence>
<dbReference type="Gene3D" id="3.30.760.10">
    <property type="entry name" value="RNA Cap, Translation Initiation Factor Eif4e"/>
    <property type="match status" value="1"/>
</dbReference>
<feature type="compositionally biased region" description="Polar residues" evidence="2">
    <location>
        <begin position="324"/>
        <end position="334"/>
    </location>
</feature>
<keyword evidence="4" id="KW-1185">Reference proteome</keyword>
<proteinExistence type="inferred from homology"/>
<sequence>MLNVEELEEELASTTTEGSNDITGGQTATSAPTVDSYLQTTKEIAFVNIHSGAEAEAAPLDTTSSLGTVEQLWMSLSTLKPAYQLRYGTELLIFKSGINPVWEDPVNAKGGRWVFRFSRRGQNSSGGNNSNSRGDDNESIMRVRKRSSLIWERLVLRVLTGSIIPEGDYLEEIQELLLNDISGLVLSVRRDEDIISIWNSNLNFNKKGSTMSKDGENGTSKKLTLFQARRIICDSILRVIRECDLISQGSDCIETIDSGSNERVFGVSFEYRLHADNNTLPGVNGGDNGANGNNGTSGNGKYGGERSGRKYNNKLYHHKKEGHNNNTTNSFSQGTSTTATTTTTTTTTVSIVE</sequence>
<dbReference type="AlphaFoldDB" id="A0A9P8AK17"/>
<keyword evidence="1" id="KW-0694">RNA-binding</keyword>
<accession>A0A9P8AK17</accession>
<feature type="compositionally biased region" description="Low complexity" evidence="2">
    <location>
        <begin position="335"/>
        <end position="353"/>
    </location>
</feature>
<dbReference type="PROSITE" id="PS00813">
    <property type="entry name" value="IF4E"/>
    <property type="match status" value="1"/>
</dbReference>
<dbReference type="InterPro" id="IPR001040">
    <property type="entry name" value="TIF_eIF_4E"/>
</dbReference>
<dbReference type="InterPro" id="IPR019770">
    <property type="entry name" value="TIF_eIF_4E_CS"/>
</dbReference>
<dbReference type="GO" id="GO:0003743">
    <property type="term" value="F:translation initiation factor activity"/>
    <property type="evidence" value="ECO:0007669"/>
    <property type="project" value="UniProtKB-KW"/>
</dbReference>
<dbReference type="GO" id="GO:0016281">
    <property type="term" value="C:eukaryotic translation initiation factor 4F complex"/>
    <property type="evidence" value="ECO:0007669"/>
    <property type="project" value="TreeGrafter"/>
</dbReference>
<feature type="compositionally biased region" description="Low complexity" evidence="2">
    <location>
        <begin position="120"/>
        <end position="132"/>
    </location>
</feature>
<dbReference type="PANTHER" id="PTHR11960">
    <property type="entry name" value="EUKARYOTIC TRANSLATION INITIATION FACTOR 4E RELATED"/>
    <property type="match status" value="1"/>
</dbReference>
<keyword evidence="1" id="KW-0396">Initiation factor</keyword>
<dbReference type="PANTHER" id="PTHR11960:SF18">
    <property type="entry name" value="EUKARYOTIC TRANSLATION INITIATION FACTOR 4E HOMOLOGOUS PROTEIN, ISOFORM B"/>
    <property type="match status" value="1"/>
</dbReference>
<gene>
    <name evidence="3" type="ORF">KQ657_003180</name>
</gene>
<dbReference type="EMBL" id="JAHMUF010000003">
    <property type="protein sequence ID" value="KAG7195422.1"/>
    <property type="molecule type" value="Genomic_DNA"/>
</dbReference>
<feature type="region of interest" description="Disordered" evidence="2">
    <location>
        <begin position="282"/>
        <end position="306"/>
    </location>
</feature>
<dbReference type="GO" id="GO:0000340">
    <property type="term" value="F:RNA 7-methylguanosine cap binding"/>
    <property type="evidence" value="ECO:0007669"/>
    <property type="project" value="TreeGrafter"/>
</dbReference>
<dbReference type="RefSeq" id="XP_043050967.1">
    <property type="nucleotide sequence ID" value="XM_043193915.1"/>
</dbReference>
<dbReference type="InterPro" id="IPR023398">
    <property type="entry name" value="TIF_eIF4e-like"/>
</dbReference>
<dbReference type="GeneID" id="66116554"/>
<evidence type="ECO:0000313" key="3">
    <source>
        <dbReference type="EMBL" id="KAG7195422.1"/>
    </source>
</evidence>
<feature type="compositionally biased region" description="Acidic residues" evidence="2">
    <location>
        <begin position="1"/>
        <end position="11"/>
    </location>
</feature>
<dbReference type="OrthoDB" id="590761at2759"/>
<dbReference type="SUPFAM" id="SSF55418">
    <property type="entry name" value="eIF4e-like"/>
    <property type="match status" value="1"/>
</dbReference>
<feature type="compositionally biased region" description="Polar residues" evidence="2">
    <location>
        <begin position="12"/>
        <end position="31"/>
    </location>
</feature>
<keyword evidence="1" id="KW-0648">Protein biosynthesis</keyword>
<feature type="region of interest" description="Disordered" evidence="2">
    <location>
        <begin position="1"/>
        <end position="31"/>
    </location>
</feature>
<evidence type="ECO:0000256" key="2">
    <source>
        <dbReference type="SAM" id="MobiDB-lite"/>
    </source>
</evidence>
<organism evidence="3 4">
    <name type="scientific">Scheffersomyces spartinae</name>
    <dbReference type="NCBI Taxonomy" id="45513"/>
    <lineage>
        <taxon>Eukaryota</taxon>
        <taxon>Fungi</taxon>
        <taxon>Dikarya</taxon>
        <taxon>Ascomycota</taxon>
        <taxon>Saccharomycotina</taxon>
        <taxon>Pichiomycetes</taxon>
        <taxon>Debaryomycetaceae</taxon>
        <taxon>Scheffersomyces</taxon>
    </lineage>
</organism>